<name>A0A146JWP0_9EUKA</name>
<feature type="region of interest" description="Disordered" evidence="1">
    <location>
        <begin position="202"/>
        <end position="297"/>
    </location>
</feature>
<feature type="non-terminal residue" evidence="2">
    <location>
        <position position="1"/>
    </location>
</feature>
<sequence>RPFSPKTLPKSEKQPQKPFLAELAGQNPKDFDKTSHKNVNNELQSAKTIKQTNEKPQISFSQSNYENLPQKPWGLQGEKLTEARKSVQLAQLTQQQIEIAFDVRQYNDLPFEPFKPKNNLKKKRSADSLDLANVNSLQNSLKTNLESTNDFDQSTKINQSLGPKPEPQAEQTEVKIEFQLETYKDLPFKPFEPRMGEKLVKFSDSELQKAAKTVSTKSGQKEDDFPKPAKQTEKAEQDQQNDVKKALKAALEAQKSAMSESKLDFDQSQTQEAKAQKEIEKKNEKTEDFEPIKYAPELKFEQDEEEAAMMTKPRVMIEEKLEFQPKNYNNL</sequence>
<proteinExistence type="predicted"/>
<dbReference type="EMBL" id="GDID01007749">
    <property type="protein sequence ID" value="JAP88857.1"/>
    <property type="molecule type" value="Transcribed_RNA"/>
</dbReference>
<feature type="compositionally biased region" description="Low complexity" evidence="1">
    <location>
        <begin position="248"/>
        <end position="257"/>
    </location>
</feature>
<feature type="non-terminal residue" evidence="2">
    <location>
        <position position="331"/>
    </location>
</feature>
<feature type="compositionally biased region" description="Polar residues" evidence="1">
    <location>
        <begin position="46"/>
        <end position="67"/>
    </location>
</feature>
<feature type="compositionally biased region" description="Basic and acidic residues" evidence="1">
    <location>
        <begin position="219"/>
        <end position="245"/>
    </location>
</feature>
<reference evidence="2" key="1">
    <citation type="submission" date="2015-07" db="EMBL/GenBank/DDBJ databases">
        <title>Adaptation to a free-living lifestyle via gene acquisitions in the diplomonad Trepomonas sp. PC1.</title>
        <authorList>
            <person name="Xu F."/>
            <person name="Jerlstrom-Hultqvist J."/>
            <person name="Kolisko M."/>
            <person name="Simpson A.G.B."/>
            <person name="Roger A.J."/>
            <person name="Svard S.G."/>
            <person name="Andersson J.O."/>
        </authorList>
    </citation>
    <scope>NUCLEOTIDE SEQUENCE</scope>
    <source>
        <strain evidence="2">PC1</strain>
    </source>
</reference>
<feature type="region of interest" description="Disordered" evidence="1">
    <location>
        <begin position="141"/>
        <end position="171"/>
    </location>
</feature>
<evidence type="ECO:0000256" key="1">
    <source>
        <dbReference type="SAM" id="MobiDB-lite"/>
    </source>
</evidence>
<gene>
    <name evidence="2" type="ORF">TPC1_31648</name>
</gene>
<protein>
    <submittedName>
        <fullName evidence="2">Uncharacterized protein</fullName>
    </submittedName>
</protein>
<feature type="compositionally biased region" description="Basic and acidic residues" evidence="1">
    <location>
        <begin position="274"/>
        <end position="297"/>
    </location>
</feature>
<feature type="compositionally biased region" description="Polar residues" evidence="1">
    <location>
        <begin position="141"/>
        <end position="161"/>
    </location>
</feature>
<evidence type="ECO:0000313" key="2">
    <source>
        <dbReference type="EMBL" id="JAP88857.1"/>
    </source>
</evidence>
<dbReference type="AlphaFoldDB" id="A0A146JWP0"/>
<accession>A0A146JWP0</accession>
<feature type="region of interest" description="Disordered" evidence="1">
    <location>
        <begin position="46"/>
        <end position="73"/>
    </location>
</feature>
<organism evidence="2">
    <name type="scientific">Trepomonas sp. PC1</name>
    <dbReference type="NCBI Taxonomy" id="1076344"/>
    <lineage>
        <taxon>Eukaryota</taxon>
        <taxon>Metamonada</taxon>
        <taxon>Diplomonadida</taxon>
        <taxon>Hexamitidae</taxon>
        <taxon>Hexamitinae</taxon>
        <taxon>Trepomonas</taxon>
    </lineage>
</organism>